<sequence length="162" mass="17971">MFYDYFETGSIGTLTLVGDEQGLRQIVFPNGRKTVTIWPDWKKDHGFFALIEAQLRAYFQGELRRFEIAIAPVGTPFQLKVWQVLRTIPYGELVSYKTIAESIGNPKAVRAVGGAIGKNPIPIIVPCHRCIGSDGSLTGFGGGLDIKKRLIDLEQSNIIETM</sequence>
<name>I4C4X4_DESTA</name>
<dbReference type="InterPro" id="IPR036388">
    <property type="entry name" value="WH-like_DNA-bd_sf"/>
</dbReference>
<dbReference type="STRING" id="706587.Desti_1907"/>
<evidence type="ECO:0000256" key="6">
    <source>
        <dbReference type="ARBA" id="ARBA00023204"/>
    </source>
</evidence>
<dbReference type="HOGENOM" id="CLU_000445_52_2_7"/>
<dbReference type="FunFam" id="1.10.10.10:FF:000214">
    <property type="entry name" value="Methylated-DNA--protein-cysteine methyltransferase"/>
    <property type="match status" value="1"/>
</dbReference>
<dbReference type="PANTHER" id="PTHR10815">
    <property type="entry name" value="METHYLATED-DNA--PROTEIN-CYSTEINE METHYLTRANSFERASE"/>
    <property type="match status" value="1"/>
</dbReference>
<reference evidence="12" key="1">
    <citation type="submission" date="2012-06" db="EMBL/GenBank/DDBJ databases">
        <title>Complete sequence of chromosome of Desulfomonile tiedjei DSM 6799.</title>
        <authorList>
            <person name="Lucas S."/>
            <person name="Copeland A."/>
            <person name="Lapidus A."/>
            <person name="Glavina del Rio T."/>
            <person name="Dalin E."/>
            <person name="Tice H."/>
            <person name="Bruce D."/>
            <person name="Goodwin L."/>
            <person name="Pitluck S."/>
            <person name="Peters L."/>
            <person name="Ovchinnikova G."/>
            <person name="Zeytun A."/>
            <person name="Lu M."/>
            <person name="Kyrpides N."/>
            <person name="Mavromatis K."/>
            <person name="Ivanova N."/>
            <person name="Brettin T."/>
            <person name="Detter J.C."/>
            <person name="Han C."/>
            <person name="Larimer F."/>
            <person name="Land M."/>
            <person name="Hauser L."/>
            <person name="Markowitz V."/>
            <person name="Cheng J.-F."/>
            <person name="Hugenholtz P."/>
            <person name="Woyke T."/>
            <person name="Wu D."/>
            <person name="Spring S."/>
            <person name="Schroeder M."/>
            <person name="Brambilla E."/>
            <person name="Klenk H.-P."/>
            <person name="Eisen J.A."/>
        </authorList>
    </citation>
    <scope>NUCLEOTIDE SEQUENCE [LARGE SCALE GENOMIC DNA]</scope>
    <source>
        <strain evidence="12">ATCC 49306 / DSM 6799 / DCB-1</strain>
    </source>
</reference>
<feature type="domain" description="Methylguanine DNA methyltransferase ribonuclease-like" evidence="10">
    <location>
        <begin position="2"/>
        <end position="71"/>
    </location>
</feature>
<protein>
    <recommendedName>
        <fullName evidence="8">Methylated-DNA--protein-cysteine methyltransferase</fullName>
        <ecNumber evidence="8">2.1.1.63</ecNumber>
    </recommendedName>
    <alternativeName>
        <fullName evidence="8">6-O-methylguanine-DNA methyltransferase</fullName>
        <shortName evidence="8">MGMT</shortName>
    </alternativeName>
    <alternativeName>
        <fullName evidence="8">O-6-methylguanine-DNA-alkyltransferase</fullName>
    </alternativeName>
</protein>
<keyword evidence="3 8" id="KW-0489">Methyltransferase</keyword>
<feature type="domain" description="Methylated-DNA-[protein]-cysteine S-methyltransferase DNA binding" evidence="9">
    <location>
        <begin position="76"/>
        <end position="155"/>
    </location>
</feature>
<dbReference type="InterPro" id="IPR014048">
    <property type="entry name" value="MethylDNA_cys_MeTrfase_DNA-bd"/>
</dbReference>
<comment type="function">
    <text evidence="8">Involved in the cellular defense against the biological effects of O6-methylguanine (O6-MeG) and O4-methylthymine (O4-MeT) in DNA. Repairs the methylated nucleobase in DNA by stoichiometrically transferring the methyl group to a cysteine residue in the enzyme. This is a suicide reaction: the enzyme is irreversibly inactivated.</text>
</comment>
<keyword evidence="5 8" id="KW-0227">DNA damage</keyword>
<dbReference type="EC" id="2.1.1.63" evidence="8"/>
<evidence type="ECO:0000256" key="5">
    <source>
        <dbReference type="ARBA" id="ARBA00022763"/>
    </source>
</evidence>
<comment type="catalytic activity">
    <reaction evidence="1 8">
        <text>a 4-O-methyl-thymidine in DNA + L-cysteinyl-[protein] = a thymidine in DNA + S-methyl-L-cysteinyl-[protein]</text>
        <dbReference type="Rhea" id="RHEA:53428"/>
        <dbReference type="Rhea" id="RHEA-COMP:10131"/>
        <dbReference type="Rhea" id="RHEA-COMP:10132"/>
        <dbReference type="Rhea" id="RHEA-COMP:13555"/>
        <dbReference type="Rhea" id="RHEA-COMP:13556"/>
        <dbReference type="ChEBI" id="CHEBI:29950"/>
        <dbReference type="ChEBI" id="CHEBI:82612"/>
        <dbReference type="ChEBI" id="CHEBI:137386"/>
        <dbReference type="ChEBI" id="CHEBI:137387"/>
        <dbReference type="EC" id="2.1.1.63"/>
    </reaction>
</comment>
<dbReference type="RefSeq" id="WP_014809760.1">
    <property type="nucleotide sequence ID" value="NC_018025.1"/>
</dbReference>
<evidence type="ECO:0000259" key="9">
    <source>
        <dbReference type="Pfam" id="PF01035"/>
    </source>
</evidence>
<dbReference type="GO" id="GO:0032259">
    <property type="term" value="P:methylation"/>
    <property type="evidence" value="ECO:0007669"/>
    <property type="project" value="UniProtKB-KW"/>
</dbReference>
<dbReference type="GO" id="GO:0005737">
    <property type="term" value="C:cytoplasm"/>
    <property type="evidence" value="ECO:0007669"/>
    <property type="project" value="UniProtKB-SubCell"/>
</dbReference>
<comment type="miscellaneous">
    <text evidence="8">This enzyme catalyzes only one turnover and therefore is not strictly catalytic. According to one definition, an enzyme is a biocatalyst that acts repeatedly and over many reaction cycles.</text>
</comment>
<comment type="similarity">
    <text evidence="2 8">Belongs to the MGMT family.</text>
</comment>
<dbReference type="PATRIC" id="fig|706587.4.peg.2191"/>
<dbReference type="KEGG" id="dti:Desti_1907"/>
<dbReference type="SUPFAM" id="SSF53155">
    <property type="entry name" value="Methylated DNA-protein cysteine methyltransferase domain"/>
    <property type="match status" value="1"/>
</dbReference>
<organism evidence="11 12">
    <name type="scientific">Desulfomonile tiedjei (strain ATCC 49306 / DSM 6799 / DCB-1)</name>
    <dbReference type="NCBI Taxonomy" id="706587"/>
    <lineage>
        <taxon>Bacteria</taxon>
        <taxon>Pseudomonadati</taxon>
        <taxon>Thermodesulfobacteriota</taxon>
        <taxon>Desulfomonilia</taxon>
        <taxon>Desulfomonilales</taxon>
        <taxon>Desulfomonilaceae</taxon>
        <taxon>Desulfomonile</taxon>
    </lineage>
</organism>
<evidence type="ECO:0000256" key="7">
    <source>
        <dbReference type="ARBA" id="ARBA00049348"/>
    </source>
</evidence>
<dbReference type="HAMAP" id="MF_00772">
    <property type="entry name" value="OGT"/>
    <property type="match status" value="1"/>
</dbReference>
<evidence type="ECO:0000256" key="2">
    <source>
        <dbReference type="ARBA" id="ARBA00008711"/>
    </source>
</evidence>
<evidence type="ECO:0000256" key="1">
    <source>
        <dbReference type="ARBA" id="ARBA00001286"/>
    </source>
</evidence>
<accession>I4C4X4</accession>
<comment type="subcellular location">
    <subcellularLocation>
        <location evidence="8">Cytoplasm</location>
    </subcellularLocation>
</comment>
<dbReference type="Pfam" id="PF02870">
    <property type="entry name" value="Methyltransf_1N"/>
    <property type="match status" value="1"/>
</dbReference>
<evidence type="ECO:0000256" key="4">
    <source>
        <dbReference type="ARBA" id="ARBA00022679"/>
    </source>
</evidence>
<dbReference type="NCBIfam" id="TIGR00589">
    <property type="entry name" value="ogt"/>
    <property type="match status" value="1"/>
</dbReference>
<dbReference type="Proteomes" id="UP000006055">
    <property type="component" value="Chromosome"/>
</dbReference>
<evidence type="ECO:0000313" key="11">
    <source>
        <dbReference type="EMBL" id="AFM24615.1"/>
    </source>
</evidence>
<dbReference type="InterPro" id="IPR036631">
    <property type="entry name" value="MGMT_N_sf"/>
</dbReference>
<dbReference type="EMBL" id="CP003360">
    <property type="protein sequence ID" value="AFM24615.1"/>
    <property type="molecule type" value="Genomic_DNA"/>
</dbReference>
<evidence type="ECO:0000313" key="12">
    <source>
        <dbReference type="Proteomes" id="UP000006055"/>
    </source>
</evidence>
<dbReference type="AlphaFoldDB" id="I4C4X4"/>
<dbReference type="eggNOG" id="COG0350">
    <property type="taxonomic scope" value="Bacteria"/>
</dbReference>
<dbReference type="InterPro" id="IPR036217">
    <property type="entry name" value="MethylDNA_cys_MeTrfase_DNAb"/>
</dbReference>
<gene>
    <name evidence="11" type="ordered locus">Desti_1907</name>
</gene>
<dbReference type="Pfam" id="PF01035">
    <property type="entry name" value="DNA_binding_1"/>
    <property type="match status" value="1"/>
</dbReference>
<proteinExistence type="inferred from homology"/>
<dbReference type="Gene3D" id="1.10.10.10">
    <property type="entry name" value="Winged helix-like DNA-binding domain superfamily/Winged helix DNA-binding domain"/>
    <property type="match status" value="1"/>
</dbReference>
<evidence type="ECO:0000256" key="8">
    <source>
        <dbReference type="HAMAP-Rule" id="MF_00772"/>
    </source>
</evidence>
<keyword evidence="12" id="KW-1185">Reference proteome</keyword>
<dbReference type="GO" id="GO:0006307">
    <property type="term" value="P:DNA alkylation repair"/>
    <property type="evidence" value="ECO:0007669"/>
    <property type="project" value="UniProtKB-UniRule"/>
</dbReference>
<dbReference type="PANTHER" id="PTHR10815:SF5">
    <property type="entry name" value="METHYLATED-DNA--PROTEIN-CYSTEINE METHYLTRANSFERASE"/>
    <property type="match status" value="1"/>
</dbReference>
<dbReference type="SUPFAM" id="SSF46767">
    <property type="entry name" value="Methylated DNA-protein cysteine methyltransferase, C-terminal domain"/>
    <property type="match status" value="1"/>
</dbReference>
<dbReference type="OrthoDB" id="9802228at2"/>
<keyword evidence="8" id="KW-0963">Cytoplasm</keyword>
<dbReference type="InterPro" id="IPR008332">
    <property type="entry name" value="MethylG_MeTrfase_N"/>
</dbReference>
<evidence type="ECO:0000256" key="3">
    <source>
        <dbReference type="ARBA" id="ARBA00022603"/>
    </source>
</evidence>
<comment type="catalytic activity">
    <reaction evidence="7 8">
        <text>a 6-O-methyl-2'-deoxyguanosine in DNA + L-cysteinyl-[protein] = S-methyl-L-cysteinyl-[protein] + a 2'-deoxyguanosine in DNA</text>
        <dbReference type="Rhea" id="RHEA:24000"/>
        <dbReference type="Rhea" id="RHEA-COMP:10131"/>
        <dbReference type="Rhea" id="RHEA-COMP:10132"/>
        <dbReference type="Rhea" id="RHEA-COMP:11367"/>
        <dbReference type="Rhea" id="RHEA-COMP:11368"/>
        <dbReference type="ChEBI" id="CHEBI:29950"/>
        <dbReference type="ChEBI" id="CHEBI:82612"/>
        <dbReference type="ChEBI" id="CHEBI:85445"/>
        <dbReference type="ChEBI" id="CHEBI:85448"/>
        <dbReference type="EC" id="2.1.1.63"/>
    </reaction>
</comment>
<dbReference type="Gene3D" id="3.30.160.70">
    <property type="entry name" value="Methylated DNA-protein cysteine methyltransferase domain"/>
    <property type="match status" value="1"/>
</dbReference>
<keyword evidence="6 8" id="KW-0234">DNA repair</keyword>
<dbReference type="GO" id="GO:0003908">
    <property type="term" value="F:methylated-DNA-[protein]-cysteine S-methyltransferase activity"/>
    <property type="evidence" value="ECO:0007669"/>
    <property type="project" value="UniProtKB-UniRule"/>
</dbReference>
<dbReference type="CDD" id="cd06445">
    <property type="entry name" value="ATase"/>
    <property type="match status" value="1"/>
</dbReference>
<feature type="active site" description="Nucleophile; methyl group acceptor" evidence="8">
    <location>
        <position position="127"/>
    </location>
</feature>
<evidence type="ECO:0000259" key="10">
    <source>
        <dbReference type="Pfam" id="PF02870"/>
    </source>
</evidence>
<dbReference type="InterPro" id="IPR023546">
    <property type="entry name" value="MGMT"/>
</dbReference>
<keyword evidence="4 8" id="KW-0808">Transferase</keyword>